<evidence type="ECO:0000313" key="2">
    <source>
        <dbReference type="EMBL" id="KAJ8652542.1"/>
    </source>
</evidence>
<feature type="compositionally biased region" description="Polar residues" evidence="1">
    <location>
        <begin position="212"/>
        <end position="221"/>
    </location>
</feature>
<name>A0AAD7USB2_9FUNG</name>
<dbReference type="Proteomes" id="UP001234581">
    <property type="component" value="Unassembled WGS sequence"/>
</dbReference>
<dbReference type="EMBL" id="JARTCD010000101">
    <property type="protein sequence ID" value="KAJ8652542.1"/>
    <property type="molecule type" value="Genomic_DNA"/>
</dbReference>
<protein>
    <submittedName>
        <fullName evidence="2">Uncharacterized protein</fullName>
    </submittedName>
</protein>
<feature type="compositionally biased region" description="Pro residues" evidence="1">
    <location>
        <begin position="196"/>
        <end position="208"/>
    </location>
</feature>
<sequence>MDAAQEKLYWDEQIPTKNDHDFYAFPKEQLSADDVIRAREALKRRQRRGLERSIIRTTAELDQFQYSFANQVDGAYLKVPRKRYYIMSSGNSYLKDNSRSITEKMARLRKMIAENKPEPTTTTTTTKTPASNTPNTGDAIYRSKLEDIYDGEFDHIYTNAMQTMEYAQISYAEDVKNIGNAVEQLARSSEALPGSSTPPGPSTPPGQPSSPILSSIPMQRTGSRDPRLNPRIPSDPRRR</sequence>
<proteinExistence type="predicted"/>
<gene>
    <name evidence="2" type="ORF">O0I10_011801</name>
</gene>
<feature type="compositionally biased region" description="Basic and acidic residues" evidence="1">
    <location>
        <begin position="222"/>
        <end position="239"/>
    </location>
</feature>
<keyword evidence="3" id="KW-1185">Reference proteome</keyword>
<dbReference type="AlphaFoldDB" id="A0AAD7USB2"/>
<evidence type="ECO:0000256" key="1">
    <source>
        <dbReference type="SAM" id="MobiDB-lite"/>
    </source>
</evidence>
<reference evidence="2 3" key="1">
    <citation type="submission" date="2023-03" db="EMBL/GenBank/DDBJ databases">
        <title>Genome sequence of Lichtheimia ornata CBS 291.66.</title>
        <authorList>
            <person name="Mohabir J.T."/>
            <person name="Shea T.P."/>
            <person name="Kurbessoian T."/>
            <person name="Berby B."/>
            <person name="Fontaine J."/>
            <person name="Livny J."/>
            <person name="Gnirke A."/>
            <person name="Stajich J.E."/>
            <person name="Cuomo C.A."/>
        </authorList>
    </citation>
    <scope>NUCLEOTIDE SEQUENCE [LARGE SCALE GENOMIC DNA]</scope>
    <source>
        <strain evidence="2">CBS 291.66</strain>
    </source>
</reference>
<evidence type="ECO:0000313" key="3">
    <source>
        <dbReference type="Proteomes" id="UP001234581"/>
    </source>
</evidence>
<dbReference type="RefSeq" id="XP_058337456.1">
    <property type="nucleotide sequence ID" value="XM_058491763.1"/>
</dbReference>
<comment type="caution">
    <text evidence="2">The sequence shown here is derived from an EMBL/GenBank/DDBJ whole genome shotgun (WGS) entry which is preliminary data.</text>
</comment>
<feature type="region of interest" description="Disordered" evidence="1">
    <location>
        <begin position="115"/>
        <end position="139"/>
    </location>
</feature>
<organism evidence="2 3">
    <name type="scientific">Lichtheimia ornata</name>
    <dbReference type="NCBI Taxonomy" id="688661"/>
    <lineage>
        <taxon>Eukaryota</taxon>
        <taxon>Fungi</taxon>
        <taxon>Fungi incertae sedis</taxon>
        <taxon>Mucoromycota</taxon>
        <taxon>Mucoromycotina</taxon>
        <taxon>Mucoromycetes</taxon>
        <taxon>Mucorales</taxon>
        <taxon>Lichtheimiaceae</taxon>
        <taxon>Lichtheimia</taxon>
    </lineage>
</organism>
<dbReference type="GeneID" id="83219199"/>
<feature type="compositionally biased region" description="Low complexity" evidence="1">
    <location>
        <begin position="118"/>
        <end position="136"/>
    </location>
</feature>
<feature type="region of interest" description="Disordered" evidence="1">
    <location>
        <begin position="188"/>
        <end position="239"/>
    </location>
</feature>
<accession>A0AAD7USB2</accession>